<protein>
    <recommendedName>
        <fullName evidence="5">NAD(P)-binding protein</fullName>
    </recommendedName>
</protein>
<dbReference type="SUPFAM" id="SSF51735">
    <property type="entry name" value="NAD(P)-binding Rossmann-fold domains"/>
    <property type="match status" value="1"/>
</dbReference>
<dbReference type="PANTHER" id="PTHR24320:SF272">
    <property type="entry name" value="NAD(P)-BINDING ROSSMANN-FOLD SUPERFAMILY PROTEIN"/>
    <property type="match status" value="1"/>
</dbReference>
<dbReference type="Gene3D" id="3.40.50.720">
    <property type="entry name" value="NAD(P)-binding Rossmann-like Domain"/>
    <property type="match status" value="1"/>
</dbReference>
<keyword evidence="4" id="KW-1185">Reference proteome</keyword>
<evidence type="ECO:0000313" key="4">
    <source>
        <dbReference type="Proteomes" id="UP001305779"/>
    </source>
</evidence>
<evidence type="ECO:0000313" key="3">
    <source>
        <dbReference type="EMBL" id="KAK4496686.1"/>
    </source>
</evidence>
<dbReference type="InterPro" id="IPR036291">
    <property type="entry name" value="NAD(P)-bd_dom_sf"/>
</dbReference>
<dbReference type="InterPro" id="IPR002347">
    <property type="entry name" value="SDR_fam"/>
</dbReference>
<evidence type="ECO:0000256" key="2">
    <source>
        <dbReference type="ARBA" id="ARBA00023002"/>
    </source>
</evidence>
<accession>A0ABR0E632</accession>
<keyword evidence="2" id="KW-0560">Oxidoreductase</keyword>
<dbReference type="PANTHER" id="PTHR24320">
    <property type="entry name" value="RETINOL DEHYDROGENASE"/>
    <property type="match status" value="1"/>
</dbReference>
<sequence length="377" mass="40804">MGEKLPEALQSKRYIPDLVDMNWKQVLRFTKGTLSPPKSPYQPYAKLHKTLDGPGDSHPTALQIIKDNDVLGKLTNKTILITGGSSGIGVTTAAALYETGAKVLITARDIPKLEKVIDGIIANSPSGDRAFPRPEPIELHLDSLQSVRDAAKLIKSKISTLNILINNAGVAFLPYCKTIDGLETGIATNHFAHFLLFQELKPLLLAGAKESGSTSRIINLSSGIHRMSTVHVEDINFEKRDYDVYSAYGQSKTANVWMANALTRKYGAQGLTGLSVHPGVISMTGLGRHLSQEDLDALVTKTAKKAKSLEQGAATTVWAAVSSHFRDLGNGGRYLAEVGEAGPVDEKGEGYAMHAYDEQGEEKLWRLSCEPVGVQDD</sequence>
<evidence type="ECO:0000256" key="1">
    <source>
        <dbReference type="ARBA" id="ARBA00006484"/>
    </source>
</evidence>
<dbReference type="PRINTS" id="PR00081">
    <property type="entry name" value="GDHRDH"/>
</dbReference>
<name>A0ABR0E632_ZASCE</name>
<comment type="similarity">
    <text evidence="1">Belongs to the short-chain dehydrogenases/reductases (SDR) family.</text>
</comment>
<dbReference type="EMBL" id="JAXOVC010000010">
    <property type="protein sequence ID" value="KAK4496686.1"/>
    <property type="molecule type" value="Genomic_DNA"/>
</dbReference>
<dbReference type="Pfam" id="PF00106">
    <property type="entry name" value="adh_short"/>
    <property type="match status" value="1"/>
</dbReference>
<reference evidence="3 4" key="1">
    <citation type="journal article" date="2023" name="G3 (Bethesda)">
        <title>A chromosome-level genome assembly of Zasmidium syzygii isolated from banana leaves.</title>
        <authorList>
            <person name="van Westerhoven A.C."/>
            <person name="Mehrabi R."/>
            <person name="Talebi R."/>
            <person name="Steentjes M.B.F."/>
            <person name="Corcolon B."/>
            <person name="Chong P.A."/>
            <person name="Kema G.H.J."/>
            <person name="Seidl M.F."/>
        </authorList>
    </citation>
    <scope>NUCLEOTIDE SEQUENCE [LARGE SCALE GENOMIC DNA]</scope>
    <source>
        <strain evidence="3 4">P124</strain>
    </source>
</reference>
<proteinExistence type="inferred from homology"/>
<comment type="caution">
    <text evidence="3">The sequence shown here is derived from an EMBL/GenBank/DDBJ whole genome shotgun (WGS) entry which is preliminary data.</text>
</comment>
<dbReference type="Proteomes" id="UP001305779">
    <property type="component" value="Unassembled WGS sequence"/>
</dbReference>
<evidence type="ECO:0008006" key="5">
    <source>
        <dbReference type="Google" id="ProtNLM"/>
    </source>
</evidence>
<gene>
    <name evidence="3" type="ORF">PRZ48_012668</name>
</gene>
<organism evidence="3 4">
    <name type="scientific">Zasmidium cellare</name>
    <name type="common">Wine cellar mold</name>
    <name type="synonym">Racodium cellare</name>
    <dbReference type="NCBI Taxonomy" id="395010"/>
    <lineage>
        <taxon>Eukaryota</taxon>
        <taxon>Fungi</taxon>
        <taxon>Dikarya</taxon>
        <taxon>Ascomycota</taxon>
        <taxon>Pezizomycotina</taxon>
        <taxon>Dothideomycetes</taxon>
        <taxon>Dothideomycetidae</taxon>
        <taxon>Mycosphaerellales</taxon>
        <taxon>Mycosphaerellaceae</taxon>
        <taxon>Zasmidium</taxon>
    </lineage>
</organism>